<evidence type="ECO:0000256" key="1">
    <source>
        <dbReference type="SAM" id="MobiDB-lite"/>
    </source>
</evidence>
<name>A0A835SI74_CHLIN</name>
<sequence length="268" mass="29113">MAEETQPYTSYNKQDEVPTLIGNWVEERELKELTGVTRNLAASQALKDTSGGTSPTRSRGDALTATHPRVIEHVQSQTHAADWQSTVQATYRPPGDATRNASAYVNTSKMGPRERMLHEQLMKEAQDLPPELQATLTGPGVPVTTASTYGADFQPHDLTGVVVGAKVMKDRDGRPAVRDPTFLAETQLMKKDVADRIMGETARRSGARDTTMLPNPDVPVTIYTEAVANKTYGGVFPGTTTLNTAAPFGKSTNFSKPMSDYSKVVVDE</sequence>
<feature type="region of interest" description="Disordered" evidence="1">
    <location>
        <begin position="40"/>
        <end position="63"/>
    </location>
</feature>
<dbReference type="EMBL" id="JAEHOC010000039">
    <property type="protein sequence ID" value="KAG2427598.1"/>
    <property type="molecule type" value="Genomic_DNA"/>
</dbReference>
<gene>
    <name evidence="2" type="ORF">HXX76_012252</name>
</gene>
<keyword evidence="3" id="KW-1185">Reference proteome</keyword>
<feature type="compositionally biased region" description="Polar residues" evidence="1">
    <location>
        <begin position="40"/>
        <end position="57"/>
    </location>
</feature>
<dbReference type="AlphaFoldDB" id="A0A835SI74"/>
<comment type="caution">
    <text evidence="2">The sequence shown here is derived from an EMBL/GenBank/DDBJ whole genome shotgun (WGS) entry which is preliminary data.</text>
</comment>
<evidence type="ECO:0000313" key="3">
    <source>
        <dbReference type="Proteomes" id="UP000650467"/>
    </source>
</evidence>
<dbReference type="Proteomes" id="UP000650467">
    <property type="component" value="Unassembled WGS sequence"/>
</dbReference>
<protein>
    <submittedName>
        <fullName evidence="2">Uncharacterized protein</fullName>
    </submittedName>
</protein>
<evidence type="ECO:0000313" key="2">
    <source>
        <dbReference type="EMBL" id="KAG2427598.1"/>
    </source>
</evidence>
<dbReference type="OrthoDB" id="61280at2759"/>
<reference evidence="2" key="1">
    <citation type="journal article" date="2020" name="bioRxiv">
        <title>Comparative genomics of Chlamydomonas.</title>
        <authorList>
            <person name="Craig R.J."/>
            <person name="Hasan A.R."/>
            <person name="Ness R.W."/>
            <person name="Keightley P.D."/>
        </authorList>
    </citation>
    <scope>NUCLEOTIDE SEQUENCE</scope>
    <source>
        <strain evidence="2">SAG 7.73</strain>
    </source>
</reference>
<proteinExistence type="predicted"/>
<organism evidence="2 3">
    <name type="scientific">Chlamydomonas incerta</name>
    <dbReference type="NCBI Taxonomy" id="51695"/>
    <lineage>
        <taxon>Eukaryota</taxon>
        <taxon>Viridiplantae</taxon>
        <taxon>Chlorophyta</taxon>
        <taxon>core chlorophytes</taxon>
        <taxon>Chlorophyceae</taxon>
        <taxon>CS clade</taxon>
        <taxon>Chlamydomonadales</taxon>
        <taxon>Chlamydomonadaceae</taxon>
        <taxon>Chlamydomonas</taxon>
    </lineage>
</organism>
<accession>A0A835SI74</accession>